<dbReference type="EMBL" id="JYDI01000098">
    <property type="protein sequence ID" value="KRY52829.1"/>
    <property type="molecule type" value="Genomic_DNA"/>
</dbReference>
<gene>
    <name evidence="1" type="ORF">T03_7729</name>
</gene>
<reference evidence="1 2" key="1">
    <citation type="submission" date="2015-01" db="EMBL/GenBank/DDBJ databases">
        <title>Evolution of Trichinella species and genotypes.</title>
        <authorList>
            <person name="Korhonen P.K."/>
            <person name="Edoardo P."/>
            <person name="Giuseppe L.R."/>
            <person name="Gasser R.B."/>
        </authorList>
    </citation>
    <scope>NUCLEOTIDE SEQUENCE [LARGE SCALE GENOMIC DNA]</scope>
    <source>
        <strain evidence="1">ISS120</strain>
    </source>
</reference>
<protein>
    <submittedName>
        <fullName evidence="1">Uncharacterized protein</fullName>
    </submittedName>
</protein>
<dbReference type="Proteomes" id="UP000054653">
    <property type="component" value="Unassembled WGS sequence"/>
</dbReference>
<dbReference type="AlphaFoldDB" id="A0A0V1CUF3"/>
<accession>A0A0V1CUF3</accession>
<organism evidence="1 2">
    <name type="scientific">Trichinella britovi</name>
    <name type="common">Parasitic roundworm</name>
    <dbReference type="NCBI Taxonomy" id="45882"/>
    <lineage>
        <taxon>Eukaryota</taxon>
        <taxon>Metazoa</taxon>
        <taxon>Ecdysozoa</taxon>
        <taxon>Nematoda</taxon>
        <taxon>Enoplea</taxon>
        <taxon>Dorylaimia</taxon>
        <taxon>Trichinellida</taxon>
        <taxon>Trichinellidae</taxon>
        <taxon>Trichinella</taxon>
    </lineage>
</organism>
<sequence length="75" mass="8315">MNTKIFATHHSESFAADRTSTVKECSGPSHRLRDKFAALVALKLQAQAMGEKSFSICIKIHVHNNECMNDKIGLV</sequence>
<evidence type="ECO:0000313" key="1">
    <source>
        <dbReference type="EMBL" id="KRY52829.1"/>
    </source>
</evidence>
<name>A0A0V1CUF3_TRIBR</name>
<comment type="caution">
    <text evidence="1">The sequence shown here is derived from an EMBL/GenBank/DDBJ whole genome shotgun (WGS) entry which is preliminary data.</text>
</comment>
<keyword evidence="2" id="KW-1185">Reference proteome</keyword>
<proteinExistence type="predicted"/>
<evidence type="ECO:0000313" key="2">
    <source>
        <dbReference type="Proteomes" id="UP000054653"/>
    </source>
</evidence>